<dbReference type="EMBL" id="SDPT01000001">
    <property type="protein sequence ID" value="RXZ34819.1"/>
    <property type="molecule type" value="Genomic_DNA"/>
</dbReference>
<gene>
    <name evidence="1" type="ORF">EO081_03940</name>
</gene>
<comment type="caution">
    <text evidence="1">The sequence shown here is derived from an EMBL/GenBank/DDBJ whole genome shotgun (WGS) entry which is preliminary data.</text>
</comment>
<keyword evidence="2" id="KW-1185">Reference proteome</keyword>
<proteinExistence type="predicted"/>
<dbReference type="AlphaFoldDB" id="A0A4Q2IVR6"/>
<dbReference type="OrthoDB" id="9971359at2"/>
<dbReference type="Proteomes" id="UP000292347">
    <property type="component" value="Unassembled WGS sequence"/>
</dbReference>
<reference evidence="1 2" key="1">
    <citation type="submission" date="2019-01" db="EMBL/GenBank/DDBJ databases">
        <title>Sphingomonas mucosissima sp. nov. and Sphingomonas desiccabilis sp. nov., from biological soil crusts in the Colorado Plateau, USA.</title>
        <authorList>
            <person name="Zhu D."/>
        </authorList>
    </citation>
    <scope>NUCLEOTIDE SEQUENCE [LARGE SCALE GENOMIC DNA]</scope>
    <source>
        <strain evidence="1 2">CP1D</strain>
    </source>
</reference>
<protein>
    <submittedName>
        <fullName evidence="1">Uncharacterized protein</fullName>
    </submittedName>
</protein>
<organism evidence="1 2">
    <name type="scientific">Sphingomonas desiccabilis</name>
    <dbReference type="NCBI Taxonomy" id="429134"/>
    <lineage>
        <taxon>Bacteria</taxon>
        <taxon>Pseudomonadati</taxon>
        <taxon>Pseudomonadota</taxon>
        <taxon>Alphaproteobacteria</taxon>
        <taxon>Sphingomonadales</taxon>
        <taxon>Sphingomonadaceae</taxon>
        <taxon>Sphingomonas</taxon>
    </lineage>
</organism>
<name>A0A4Q2IVR6_9SPHN</name>
<accession>A0A4Q2IVR6</accession>
<dbReference type="RefSeq" id="WP_129340601.1">
    <property type="nucleotide sequence ID" value="NZ_JACIDD010000001.1"/>
</dbReference>
<evidence type="ECO:0000313" key="1">
    <source>
        <dbReference type="EMBL" id="RXZ34819.1"/>
    </source>
</evidence>
<evidence type="ECO:0000313" key="2">
    <source>
        <dbReference type="Proteomes" id="UP000292347"/>
    </source>
</evidence>
<sequence length="64" mass="6950">MPELNTTNSVEVFDEDSYDSLTVVDMGDGILALNQMGEDGQSHDVILGPSQSRKLADLLKRVLA</sequence>